<protein>
    <recommendedName>
        <fullName evidence="2">aspartate kinase</fullName>
        <ecNumber evidence="2">2.7.2.4</ecNumber>
    </recommendedName>
</protein>
<dbReference type="PANTHER" id="PTHR21499:SF3">
    <property type="entry name" value="ASPARTOKINASE"/>
    <property type="match status" value="1"/>
</dbReference>
<keyword evidence="5 9" id="KW-0418">Kinase</keyword>
<evidence type="ECO:0000256" key="5">
    <source>
        <dbReference type="ARBA" id="ARBA00022777"/>
    </source>
</evidence>
<dbReference type="GO" id="GO:0004072">
    <property type="term" value="F:aspartate kinase activity"/>
    <property type="evidence" value="ECO:0007669"/>
    <property type="project" value="UniProtKB-EC"/>
</dbReference>
<gene>
    <name evidence="9" type="primary">lysC_2</name>
    <name evidence="10" type="ORF">DXC40_01510</name>
    <name evidence="9" type="ORF">ERS852551_01448</name>
</gene>
<evidence type="ECO:0000313" key="12">
    <source>
        <dbReference type="Proteomes" id="UP000260828"/>
    </source>
</evidence>
<dbReference type="GO" id="GO:0005829">
    <property type="term" value="C:cytosol"/>
    <property type="evidence" value="ECO:0007669"/>
    <property type="project" value="TreeGrafter"/>
</dbReference>
<evidence type="ECO:0000256" key="6">
    <source>
        <dbReference type="ARBA" id="ARBA00022840"/>
    </source>
</evidence>
<keyword evidence="6" id="KW-0067">ATP-binding</keyword>
<reference evidence="9 11" key="1">
    <citation type="submission" date="2015-09" db="EMBL/GenBank/DDBJ databases">
        <authorList>
            <consortium name="Pathogen Informatics"/>
        </authorList>
    </citation>
    <scope>NUCLEOTIDE SEQUENCE [LARGE SCALE GENOMIC DNA]</scope>
    <source>
        <strain evidence="9 11">2789STDY5834939</strain>
    </source>
</reference>
<dbReference type="GO" id="GO:0009090">
    <property type="term" value="P:homoserine biosynthetic process"/>
    <property type="evidence" value="ECO:0007669"/>
    <property type="project" value="TreeGrafter"/>
</dbReference>
<dbReference type="RefSeq" id="WP_006875267.1">
    <property type="nucleotide sequence ID" value="NZ_CABIWA010000011.1"/>
</dbReference>
<evidence type="ECO:0000256" key="1">
    <source>
        <dbReference type="ARBA" id="ARBA00010122"/>
    </source>
</evidence>
<evidence type="ECO:0000313" key="9">
    <source>
        <dbReference type="EMBL" id="CUP64100.1"/>
    </source>
</evidence>
<dbReference type="InterPro" id="IPR054352">
    <property type="entry name" value="ACT_Aspartokinase"/>
</dbReference>
<evidence type="ECO:0000313" key="10">
    <source>
        <dbReference type="EMBL" id="RGE69772.1"/>
    </source>
</evidence>
<keyword evidence="4" id="KW-0547">Nucleotide-binding</keyword>
<dbReference type="SUPFAM" id="SSF55021">
    <property type="entry name" value="ACT-like"/>
    <property type="match status" value="2"/>
</dbReference>
<dbReference type="EMBL" id="CZBE01000008">
    <property type="protein sequence ID" value="CUP64100.1"/>
    <property type="molecule type" value="Genomic_DNA"/>
</dbReference>
<evidence type="ECO:0000256" key="2">
    <source>
        <dbReference type="ARBA" id="ARBA00013059"/>
    </source>
</evidence>
<dbReference type="GeneID" id="72465474"/>
<dbReference type="AlphaFoldDB" id="A0A174PZA8"/>
<dbReference type="EC" id="2.7.2.4" evidence="2"/>
<dbReference type="Proteomes" id="UP000260828">
    <property type="component" value="Unassembled WGS sequence"/>
</dbReference>
<evidence type="ECO:0000256" key="4">
    <source>
        <dbReference type="ARBA" id="ARBA00022741"/>
    </source>
</evidence>
<feature type="domain" description="Aspartokinase ACT" evidence="8">
    <location>
        <begin position="23"/>
        <end position="76"/>
    </location>
</feature>
<dbReference type="Gene3D" id="3.30.2130.10">
    <property type="entry name" value="VC0802-like"/>
    <property type="match status" value="1"/>
</dbReference>
<proteinExistence type="inferred from homology"/>
<dbReference type="OrthoDB" id="1857645at2"/>
<reference evidence="10 12" key="2">
    <citation type="submission" date="2018-08" db="EMBL/GenBank/DDBJ databases">
        <title>A genome reference for cultivated species of the human gut microbiota.</title>
        <authorList>
            <person name="Zou Y."/>
            <person name="Xue W."/>
            <person name="Luo G."/>
        </authorList>
    </citation>
    <scope>NUCLEOTIDE SEQUENCE [LARGE SCALE GENOMIC DNA]</scope>
    <source>
        <strain evidence="10 12">TF05-12AC</strain>
    </source>
</reference>
<dbReference type="Proteomes" id="UP000095765">
    <property type="component" value="Unassembled WGS sequence"/>
</dbReference>
<evidence type="ECO:0000313" key="11">
    <source>
        <dbReference type="Proteomes" id="UP000095765"/>
    </source>
</evidence>
<dbReference type="EMBL" id="QVME01000001">
    <property type="protein sequence ID" value="RGE69772.1"/>
    <property type="molecule type" value="Genomic_DNA"/>
</dbReference>
<name>A0A174PZA8_9FIRM</name>
<keyword evidence="3 9" id="KW-0808">Transferase</keyword>
<evidence type="ECO:0000259" key="8">
    <source>
        <dbReference type="Pfam" id="PF22468"/>
    </source>
</evidence>
<dbReference type="Pfam" id="PF22468">
    <property type="entry name" value="ACT_9"/>
    <property type="match status" value="2"/>
</dbReference>
<evidence type="ECO:0000256" key="3">
    <source>
        <dbReference type="ARBA" id="ARBA00022679"/>
    </source>
</evidence>
<evidence type="ECO:0000256" key="7">
    <source>
        <dbReference type="ARBA" id="ARBA00047872"/>
    </source>
</evidence>
<dbReference type="GO" id="GO:0009089">
    <property type="term" value="P:lysine biosynthetic process via diaminopimelate"/>
    <property type="evidence" value="ECO:0007669"/>
    <property type="project" value="TreeGrafter"/>
</dbReference>
<comment type="catalytic activity">
    <reaction evidence="7">
        <text>L-aspartate + ATP = 4-phospho-L-aspartate + ADP</text>
        <dbReference type="Rhea" id="RHEA:23776"/>
        <dbReference type="ChEBI" id="CHEBI:29991"/>
        <dbReference type="ChEBI" id="CHEBI:30616"/>
        <dbReference type="ChEBI" id="CHEBI:57535"/>
        <dbReference type="ChEBI" id="CHEBI:456216"/>
        <dbReference type="EC" id="2.7.2.4"/>
    </reaction>
</comment>
<dbReference type="PANTHER" id="PTHR21499">
    <property type="entry name" value="ASPARTATE KINASE"/>
    <property type="match status" value="1"/>
</dbReference>
<accession>A0A174PZA8</accession>
<dbReference type="InterPro" id="IPR045865">
    <property type="entry name" value="ACT-like_dom_sf"/>
</dbReference>
<feature type="domain" description="Aspartokinase ACT" evidence="8">
    <location>
        <begin position="96"/>
        <end position="154"/>
    </location>
</feature>
<dbReference type="GO" id="GO:0005524">
    <property type="term" value="F:ATP binding"/>
    <property type="evidence" value="ECO:0007669"/>
    <property type="project" value="UniProtKB-KW"/>
</dbReference>
<organism evidence="9 11">
    <name type="scientific">Anaerotruncus colihominis</name>
    <dbReference type="NCBI Taxonomy" id="169435"/>
    <lineage>
        <taxon>Bacteria</taxon>
        <taxon>Bacillati</taxon>
        <taxon>Bacillota</taxon>
        <taxon>Clostridia</taxon>
        <taxon>Eubacteriales</taxon>
        <taxon>Oscillospiraceae</taxon>
        <taxon>Anaerotruncus</taxon>
    </lineage>
</organism>
<dbReference type="CDD" id="cd04891">
    <property type="entry name" value="ACT_AK-LysC-DapG-like_1"/>
    <property type="match status" value="1"/>
</dbReference>
<comment type="similarity">
    <text evidence="1">Belongs to the aspartokinase family.</text>
</comment>
<sequence>MDGVGVTKITVSEDVALVTFCRMPTDPSVMAGVFSDLASAGINVDMISQTAPQGRTVDLSFTIPSCDLLAVLDILNHFREAHPSVRPMMSNGNCKIQLYGDQMRELCGVAASVVSAVAQSGADLMLITTSEVDISLLIPQACCMDCVHALEKVFSVQASYG</sequence>